<dbReference type="CDD" id="cd03110">
    <property type="entry name" value="SIMIBI_bact_arch"/>
    <property type="match status" value="1"/>
</dbReference>
<dbReference type="PROSITE" id="PS00198">
    <property type="entry name" value="4FE4S_FER_1"/>
    <property type="match status" value="1"/>
</dbReference>
<dbReference type="PROSITE" id="PS51379">
    <property type="entry name" value="4FE4S_FER_2"/>
    <property type="match status" value="2"/>
</dbReference>
<dbReference type="SUPFAM" id="SSF52540">
    <property type="entry name" value="P-loop containing nucleoside triphosphate hydrolases"/>
    <property type="match status" value="1"/>
</dbReference>
<dbReference type="InterPro" id="IPR027417">
    <property type="entry name" value="P-loop_NTPase"/>
</dbReference>
<dbReference type="InterPro" id="IPR002586">
    <property type="entry name" value="CobQ/CobB/MinD/ParA_Nub-bd_dom"/>
</dbReference>
<evidence type="ECO:0000259" key="1">
    <source>
        <dbReference type="PROSITE" id="PS51379"/>
    </source>
</evidence>
<reference evidence="2" key="1">
    <citation type="submission" date="2019-08" db="EMBL/GenBank/DDBJ databases">
        <authorList>
            <person name="Kucharzyk K."/>
            <person name="Murdoch R.W."/>
            <person name="Higgins S."/>
            <person name="Loffler F."/>
        </authorList>
    </citation>
    <scope>NUCLEOTIDE SEQUENCE</scope>
</reference>
<evidence type="ECO:0000313" key="2">
    <source>
        <dbReference type="EMBL" id="MPM90618.1"/>
    </source>
</evidence>
<dbReference type="EMBL" id="VSSQ01037829">
    <property type="protein sequence ID" value="MPM90618.1"/>
    <property type="molecule type" value="Genomic_DNA"/>
</dbReference>
<dbReference type="AlphaFoldDB" id="A0A645DND8"/>
<dbReference type="Gene3D" id="3.40.50.300">
    <property type="entry name" value="P-loop containing nucleotide triphosphate hydrolases"/>
    <property type="match status" value="1"/>
</dbReference>
<dbReference type="Pfam" id="PF00037">
    <property type="entry name" value="Fer4"/>
    <property type="match status" value="2"/>
</dbReference>
<accession>A0A645DND8</accession>
<protein>
    <submittedName>
        <fullName evidence="2">Electron transport complex subunit RsxB</fullName>
    </submittedName>
</protein>
<dbReference type="Gene3D" id="3.30.70.20">
    <property type="match status" value="1"/>
</dbReference>
<sequence length="290" mass="30525">MLKQLLILSGKGGTGKTTVAGAFVELSKGRAFADCDVDAPNLHLVIPDLPKPEKTDYYGFQKAQIDPSKCVRCGLCQENCAFGAIVDFSVSEFACEGCSLCVQVCPVQAISMRDHISGDMMLYKGGGRVFSTAQLKTGSGASGKLVTAVKQQLLQESPNEGLAIIDGSPGIGCPVIASISGADLVLIVAEPTISGIHDLKRIIETAAHFGASCAVCINKYDISTEISDEIERYCASLSVPVAGRIPYDETVVKAVNRCESIARYPESPAGCAVASVWNYVCNQCLQGCGS</sequence>
<dbReference type="InterPro" id="IPR017900">
    <property type="entry name" value="4Fe4S_Fe_S_CS"/>
</dbReference>
<feature type="domain" description="4Fe-4S ferredoxin-type" evidence="1">
    <location>
        <begin position="86"/>
        <end position="115"/>
    </location>
</feature>
<dbReference type="PANTHER" id="PTHR43534">
    <property type="entry name" value="MIND SUPERFAMILY P-LOOP ATPASE CONTAINING AN INSERTED FERREDOXIN DOMAIN"/>
    <property type="match status" value="1"/>
</dbReference>
<name>A0A645DND8_9ZZZZ</name>
<feature type="domain" description="4Fe-4S ferredoxin-type" evidence="1">
    <location>
        <begin position="61"/>
        <end position="85"/>
    </location>
</feature>
<dbReference type="Pfam" id="PF01656">
    <property type="entry name" value="CbiA"/>
    <property type="match status" value="1"/>
</dbReference>
<dbReference type="PANTHER" id="PTHR43534:SF1">
    <property type="entry name" value="4FE-4S CLUSTER CONTAINING PARA FAMILY ATPASE PROTEIN"/>
    <property type="match status" value="1"/>
</dbReference>
<organism evidence="2">
    <name type="scientific">bioreactor metagenome</name>
    <dbReference type="NCBI Taxonomy" id="1076179"/>
    <lineage>
        <taxon>unclassified sequences</taxon>
        <taxon>metagenomes</taxon>
        <taxon>ecological metagenomes</taxon>
    </lineage>
</organism>
<proteinExistence type="predicted"/>
<comment type="caution">
    <text evidence="2">The sequence shown here is derived from an EMBL/GenBank/DDBJ whole genome shotgun (WGS) entry which is preliminary data.</text>
</comment>
<gene>
    <name evidence="2" type="primary">rsxB_94</name>
    <name evidence="2" type="ORF">SDC9_137739</name>
</gene>
<dbReference type="InterPro" id="IPR017896">
    <property type="entry name" value="4Fe4S_Fe-S-bd"/>
</dbReference>
<dbReference type="SUPFAM" id="SSF54862">
    <property type="entry name" value="4Fe-4S ferredoxins"/>
    <property type="match status" value="1"/>
</dbReference>